<accession>B9FWI8</accession>
<feature type="signal peptide" evidence="1">
    <location>
        <begin position="1"/>
        <end position="17"/>
    </location>
</feature>
<evidence type="ECO:0000256" key="1">
    <source>
        <dbReference type="SAM" id="SignalP"/>
    </source>
</evidence>
<name>B9FWI8_ORYSJ</name>
<organism evidence="2">
    <name type="scientific">Oryza sativa subsp. japonica</name>
    <name type="common">Rice</name>
    <dbReference type="NCBI Taxonomy" id="39947"/>
    <lineage>
        <taxon>Eukaryota</taxon>
        <taxon>Viridiplantae</taxon>
        <taxon>Streptophyta</taxon>
        <taxon>Embryophyta</taxon>
        <taxon>Tracheophyta</taxon>
        <taxon>Spermatophyta</taxon>
        <taxon>Magnoliopsida</taxon>
        <taxon>Liliopsida</taxon>
        <taxon>Poales</taxon>
        <taxon>Poaceae</taxon>
        <taxon>BOP clade</taxon>
        <taxon>Oryzoideae</taxon>
        <taxon>Oryzeae</taxon>
        <taxon>Oryzinae</taxon>
        <taxon>Oryza</taxon>
        <taxon>Oryza sativa</taxon>
    </lineage>
</organism>
<sequence>MVFTAAVALALVNAVNSHDFAAHLAGVDCRMGLAGPVRCPASGFVELLMPALHVVGCVLAILDRLHACLMSPSLQLSIASPCTRVTNVHEVYVLSRIEFVPYMVNTNRKPFSLFVQQSCR</sequence>
<dbReference type="EMBL" id="CM000144">
    <property type="protein sequence ID" value="EEE66925.1"/>
    <property type="molecule type" value="Genomic_DNA"/>
</dbReference>
<dbReference type="Proteomes" id="UP000007752">
    <property type="component" value="Chromosome 7"/>
</dbReference>
<evidence type="ECO:0000313" key="2">
    <source>
        <dbReference type="EMBL" id="EEE66925.1"/>
    </source>
</evidence>
<reference evidence="2" key="2">
    <citation type="submission" date="2008-12" db="EMBL/GenBank/DDBJ databases">
        <title>Improved gene annotation of the rice (Oryza sativa) genomes.</title>
        <authorList>
            <person name="Wang J."/>
            <person name="Li R."/>
            <person name="Fan W."/>
            <person name="Huang Q."/>
            <person name="Zhang J."/>
            <person name="Zhou Y."/>
            <person name="Hu Y."/>
            <person name="Zi S."/>
            <person name="Li J."/>
            <person name="Ni P."/>
            <person name="Zheng H."/>
            <person name="Zhang Y."/>
            <person name="Zhao M."/>
            <person name="Hao Q."/>
            <person name="McDermott J."/>
            <person name="Samudrala R."/>
            <person name="Kristiansen K."/>
            <person name="Wong G.K.-S."/>
        </authorList>
    </citation>
    <scope>NUCLEOTIDE SEQUENCE</scope>
</reference>
<reference evidence="2" key="1">
    <citation type="journal article" date="2005" name="PLoS Biol.">
        <title>The genomes of Oryza sativa: a history of duplications.</title>
        <authorList>
            <person name="Yu J."/>
            <person name="Wang J."/>
            <person name="Lin W."/>
            <person name="Li S."/>
            <person name="Li H."/>
            <person name="Zhou J."/>
            <person name="Ni P."/>
            <person name="Dong W."/>
            <person name="Hu S."/>
            <person name="Zeng C."/>
            <person name="Zhang J."/>
            <person name="Zhang Y."/>
            <person name="Li R."/>
            <person name="Xu Z."/>
            <person name="Li S."/>
            <person name="Li X."/>
            <person name="Zheng H."/>
            <person name="Cong L."/>
            <person name="Lin L."/>
            <person name="Yin J."/>
            <person name="Geng J."/>
            <person name="Li G."/>
            <person name="Shi J."/>
            <person name="Liu J."/>
            <person name="Lv H."/>
            <person name="Li J."/>
            <person name="Wang J."/>
            <person name="Deng Y."/>
            <person name="Ran L."/>
            <person name="Shi X."/>
            <person name="Wang X."/>
            <person name="Wu Q."/>
            <person name="Li C."/>
            <person name="Ren X."/>
            <person name="Wang J."/>
            <person name="Wang X."/>
            <person name="Li D."/>
            <person name="Liu D."/>
            <person name="Zhang X."/>
            <person name="Ji Z."/>
            <person name="Zhao W."/>
            <person name="Sun Y."/>
            <person name="Zhang Z."/>
            <person name="Bao J."/>
            <person name="Han Y."/>
            <person name="Dong L."/>
            <person name="Ji J."/>
            <person name="Chen P."/>
            <person name="Wu S."/>
            <person name="Liu J."/>
            <person name="Xiao Y."/>
            <person name="Bu D."/>
            <person name="Tan J."/>
            <person name="Yang L."/>
            <person name="Ye C."/>
            <person name="Zhang J."/>
            <person name="Xu J."/>
            <person name="Zhou Y."/>
            <person name="Yu Y."/>
            <person name="Zhang B."/>
            <person name="Zhuang S."/>
            <person name="Wei H."/>
            <person name="Liu B."/>
            <person name="Lei M."/>
            <person name="Yu H."/>
            <person name="Li Y."/>
            <person name="Xu H."/>
            <person name="Wei S."/>
            <person name="He X."/>
            <person name="Fang L."/>
            <person name="Zhang Z."/>
            <person name="Zhang Y."/>
            <person name="Huang X."/>
            <person name="Su Z."/>
            <person name="Tong W."/>
            <person name="Li J."/>
            <person name="Tong Z."/>
            <person name="Li S."/>
            <person name="Ye J."/>
            <person name="Wang L."/>
            <person name="Fang L."/>
            <person name="Lei T."/>
            <person name="Chen C."/>
            <person name="Chen H."/>
            <person name="Xu Z."/>
            <person name="Li H."/>
            <person name="Huang H."/>
            <person name="Zhang F."/>
            <person name="Xu H."/>
            <person name="Li N."/>
            <person name="Zhao C."/>
            <person name="Li S."/>
            <person name="Dong L."/>
            <person name="Huang Y."/>
            <person name="Li L."/>
            <person name="Xi Y."/>
            <person name="Qi Q."/>
            <person name="Li W."/>
            <person name="Zhang B."/>
            <person name="Hu W."/>
            <person name="Zhang Y."/>
            <person name="Tian X."/>
            <person name="Jiao Y."/>
            <person name="Liang X."/>
            <person name="Jin J."/>
            <person name="Gao L."/>
            <person name="Zheng W."/>
            <person name="Hao B."/>
            <person name="Liu S."/>
            <person name="Wang W."/>
            <person name="Yuan L."/>
            <person name="Cao M."/>
            <person name="McDermott J."/>
            <person name="Samudrala R."/>
            <person name="Wang J."/>
            <person name="Wong G.K."/>
            <person name="Yang H."/>
        </authorList>
    </citation>
    <scope>NUCLEOTIDE SEQUENCE [LARGE SCALE GENOMIC DNA]</scope>
</reference>
<evidence type="ECO:0008006" key="3">
    <source>
        <dbReference type="Google" id="ProtNLM"/>
    </source>
</evidence>
<dbReference type="PANTHER" id="PTHR34967">
    <property type="entry name" value="OS02G0257200 PROTEIN"/>
    <property type="match status" value="1"/>
</dbReference>
<feature type="chain" id="PRO_5002881691" description="Secreted protein" evidence="1">
    <location>
        <begin position="18"/>
        <end position="120"/>
    </location>
</feature>
<dbReference type="PANTHER" id="PTHR34967:SF2">
    <property type="entry name" value="OS05G0586700 PROTEIN"/>
    <property type="match status" value="1"/>
</dbReference>
<keyword evidence="1" id="KW-0732">Signal</keyword>
<dbReference type="AlphaFoldDB" id="B9FWI8"/>
<proteinExistence type="predicted"/>
<protein>
    <recommendedName>
        <fullName evidence="3">Secreted protein</fullName>
    </recommendedName>
</protein>
<gene>
    <name evidence="2" type="ORF">OsJ_23782</name>
</gene>